<dbReference type="Proteomes" id="UP000009886">
    <property type="component" value="Unassembled WGS sequence"/>
</dbReference>
<dbReference type="GO" id="GO:0005524">
    <property type="term" value="F:ATP binding"/>
    <property type="evidence" value="ECO:0007669"/>
    <property type="project" value="UniProtKB-KW"/>
</dbReference>
<dbReference type="InterPro" id="IPR027417">
    <property type="entry name" value="P-loop_NTPase"/>
</dbReference>
<gene>
    <name evidence="4" type="ORF">PDIP_88600</name>
</gene>
<dbReference type="EC" id="5.6.2.3" evidence="1"/>
<evidence type="ECO:0000313" key="4">
    <source>
        <dbReference type="EMBL" id="EKV04131.1"/>
    </source>
</evidence>
<sequence>MKRKQLMDDFLKHKIFSHCQAYVFVIEYQKRGLPHSHILFWISNFDHHNPRVIDDFVCAELPDPDEDPMLFDLVTSYMMHGPCGDLHPNAVCMVEKNGRKVCSKGFPKPFTNETIPPDNAYPIYQRRQGFSHTVKHPLYRDQDIQIGNEWVVPFNPFLLRKYRAHINVEVCAGMFAVKYLHKYLHKGPDRATAELTLNEAKDLISGRYIGSSEAVWRLLEFDIECIKPSVLPLVVHLEDRQSVIFDETLGDNELEQLLNSSKTPLTEFFRWYIENPDSPRYIYQEFPRHFVYRQKKWHPRQPSSEMQIGRVHPLRPNLGDVYFLRYLLMSVPGPSGYEDLRTYNGVIYPTFKESCEARGLLRQNDEWIKCFEDAIHFQTGRVLRMMFISAILNAPLDSSLASQIWDKFKEHFGDDLPPRIRRLTNQFDPPNDKSNEDLALWYIQQDLAFSDKTLEEYDLPYPINDWASILTVQYEEVQEELSYDLDKQRSDFEQRYHLMTEGQKAAFDSIVRQVEGDPNNARFFLHGPGGTGKTFIYHALASYFRWRSPGAAVLCVASTGVASLLLEGGRTAHKRFRVPVPCDEASTCSIAKHTAAAKLISLTRLIIWDETPMTHRDVFDAVDRMLRDIRETDYPGASQLPFGGIPTVFGGDFQQTLPIGPQGSNTRASIVQSTLQFAYVWDSSIQILSLVENMRLRSINPANVSLAQWLSQLCTDEAMEGLIPMTCIG</sequence>
<dbReference type="Pfam" id="PF05970">
    <property type="entry name" value="PIF1"/>
    <property type="match status" value="1"/>
</dbReference>
<dbReference type="OrthoDB" id="4360910at2759"/>
<dbReference type="GO" id="GO:0000723">
    <property type="term" value="P:telomere maintenance"/>
    <property type="evidence" value="ECO:0007669"/>
    <property type="project" value="InterPro"/>
</dbReference>
<keyword evidence="1" id="KW-0234">DNA repair</keyword>
<dbReference type="InterPro" id="IPR025476">
    <property type="entry name" value="Helitron_helicase-like"/>
</dbReference>
<dbReference type="PANTHER" id="PTHR10492">
    <property type="match status" value="1"/>
</dbReference>
<evidence type="ECO:0000259" key="2">
    <source>
        <dbReference type="Pfam" id="PF05970"/>
    </source>
</evidence>
<name>K9FST0_PEND1</name>
<comment type="similarity">
    <text evidence="1">Belongs to the helicase family.</text>
</comment>
<keyword evidence="1" id="KW-0227">DNA damage</keyword>
<feature type="domain" description="DNA helicase Pif1-like DEAD-box helicase" evidence="2">
    <location>
        <begin position="499"/>
        <end position="699"/>
    </location>
</feature>
<dbReference type="PANTHER" id="PTHR10492:SF95">
    <property type="entry name" value="HELITRON HELICASE-LIKE DOMAIN-CONTAINING PROTEIN"/>
    <property type="match status" value="1"/>
</dbReference>
<dbReference type="GO" id="GO:0043139">
    <property type="term" value="F:5'-3' DNA helicase activity"/>
    <property type="evidence" value="ECO:0007669"/>
    <property type="project" value="UniProtKB-EC"/>
</dbReference>
<dbReference type="VEuPathDB" id="FungiDB:PDIP_88600"/>
<dbReference type="HOGENOM" id="CLU_001324_0_1_1"/>
<reference evidence="5" key="1">
    <citation type="journal article" date="2012" name="BMC Genomics">
        <title>Genome sequence of the necrotrophic fungus Penicillium digitatum, the main postharvest pathogen of citrus.</title>
        <authorList>
            <person name="Marcet-Houben M."/>
            <person name="Ballester A.-R."/>
            <person name="de la Fuente B."/>
            <person name="Harries E."/>
            <person name="Marcos J.F."/>
            <person name="Gonzalez-Candelas L."/>
            <person name="Gabaldon T."/>
        </authorList>
    </citation>
    <scope>NUCLEOTIDE SEQUENCE [LARGE SCALE GENOMIC DNA]</scope>
    <source>
        <strain evidence="5">Pd1 / CECT 20795</strain>
    </source>
</reference>
<comment type="caution">
    <text evidence="4">The sequence shown here is derived from an EMBL/GenBank/DDBJ whole genome shotgun (WGS) entry which is preliminary data.</text>
</comment>
<dbReference type="Gene3D" id="3.40.50.300">
    <property type="entry name" value="P-loop containing nucleotide triphosphate hydrolases"/>
    <property type="match status" value="1"/>
</dbReference>
<accession>K9FST0</accession>
<dbReference type="GO" id="GO:0006281">
    <property type="term" value="P:DNA repair"/>
    <property type="evidence" value="ECO:0007669"/>
    <property type="project" value="UniProtKB-KW"/>
</dbReference>
<comment type="cofactor">
    <cofactor evidence="1">
        <name>Mg(2+)</name>
        <dbReference type="ChEBI" id="CHEBI:18420"/>
    </cofactor>
</comment>
<dbReference type="EMBL" id="AKCU01000555">
    <property type="protein sequence ID" value="EKV04131.1"/>
    <property type="molecule type" value="Genomic_DNA"/>
</dbReference>
<dbReference type="AlphaFoldDB" id="K9FST0"/>
<evidence type="ECO:0000256" key="1">
    <source>
        <dbReference type="RuleBase" id="RU363044"/>
    </source>
</evidence>
<dbReference type="SUPFAM" id="SSF52540">
    <property type="entry name" value="P-loop containing nucleoside triphosphate hydrolases"/>
    <property type="match status" value="1"/>
</dbReference>
<dbReference type="Pfam" id="PF14214">
    <property type="entry name" value="Helitron_like_N"/>
    <property type="match status" value="1"/>
</dbReference>
<dbReference type="KEGG" id="pdp:PDIP_88600"/>
<keyword evidence="1" id="KW-0067">ATP-binding</keyword>
<keyword evidence="1" id="KW-0347">Helicase</keyword>
<dbReference type="GO" id="GO:0016887">
    <property type="term" value="F:ATP hydrolysis activity"/>
    <property type="evidence" value="ECO:0007669"/>
    <property type="project" value="RHEA"/>
</dbReference>
<comment type="catalytic activity">
    <reaction evidence="1">
        <text>ATP + H2O = ADP + phosphate + H(+)</text>
        <dbReference type="Rhea" id="RHEA:13065"/>
        <dbReference type="ChEBI" id="CHEBI:15377"/>
        <dbReference type="ChEBI" id="CHEBI:15378"/>
        <dbReference type="ChEBI" id="CHEBI:30616"/>
        <dbReference type="ChEBI" id="CHEBI:43474"/>
        <dbReference type="ChEBI" id="CHEBI:456216"/>
        <dbReference type="EC" id="5.6.2.3"/>
    </reaction>
</comment>
<protein>
    <recommendedName>
        <fullName evidence="1">ATP-dependent DNA helicase</fullName>
        <ecNumber evidence="1">5.6.2.3</ecNumber>
    </recommendedName>
</protein>
<keyword evidence="1" id="KW-0547">Nucleotide-binding</keyword>
<keyword evidence="1" id="KW-0378">Hydrolase</keyword>
<dbReference type="InterPro" id="IPR010285">
    <property type="entry name" value="DNA_helicase_pif1-like_DEAD"/>
</dbReference>
<organism evidence="4 5">
    <name type="scientific">Penicillium digitatum (strain Pd1 / CECT 20795)</name>
    <name type="common">Green mold</name>
    <dbReference type="NCBI Taxonomy" id="1170230"/>
    <lineage>
        <taxon>Eukaryota</taxon>
        <taxon>Fungi</taxon>
        <taxon>Dikarya</taxon>
        <taxon>Ascomycota</taxon>
        <taxon>Pezizomycotina</taxon>
        <taxon>Eurotiomycetes</taxon>
        <taxon>Eurotiomycetidae</taxon>
        <taxon>Eurotiales</taxon>
        <taxon>Aspergillaceae</taxon>
        <taxon>Penicillium</taxon>
    </lineage>
</organism>
<feature type="domain" description="Helitron helicase-like" evidence="3">
    <location>
        <begin position="2"/>
        <end position="39"/>
    </location>
</feature>
<evidence type="ECO:0000313" key="5">
    <source>
        <dbReference type="Proteomes" id="UP000009886"/>
    </source>
</evidence>
<dbReference type="GO" id="GO:0006310">
    <property type="term" value="P:DNA recombination"/>
    <property type="evidence" value="ECO:0007669"/>
    <property type="project" value="UniProtKB-KW"/>
</dbReference>
<keyword evidence="1" id="KW-0233">DNA recombination</keyword>
<evidence type="ECO:0000259" key="3">
    <source>
        <dbReference type="Pfam" id="PF14214"/>
    </source>
</evidence>
<proteinExistence type="inferred from homology"/>